<accession>A0A2H3JQE4</accession>
<proteinExistence type="predicted"/>
<protein>
    <submittedName>
        <fullName evidence="1">Uncharacterized protein</fullName>
    </submittedName>
</protein>
<dbReference type="Proteomes" id="UP000218811">
    <property type="component" value="Unassembled WGS sequence"/>
</dbReference>
<keyword evidence="2" id="KW-1185">Reference proteome</keyword>
<dbReference type="EMBL" id="KB468157">
    <property type="protein sequence ID" value="PCH44141.1"/>
    <property type="molecule type" value="Genomic_DNA"/>
</dbReference>
<gene>
    <name evidence="1" type="ORF">WOLCODRAFT_144836</name>
</gene>
<name>A0A2H3JQE4_WOLCO</name>
<evidence type="ECO:0000313" key="2">
    <source>
        <dbReference type="Proteomes" id="UP000218811"/>
    </source>
</evidence>
<organism evidence="1 2">
    <name type="scientific">Wolfiporia cocos (strain MD-104)</name>
    <name type="common">Brown rot fungus</name>
    <dbReference type="NCBI Taxonomy" id="742152"/>
    <lineage>
        <taxon>Eukaryota</taxon>
        <taxon>Fungi</taxon>
        <taxon>Dikarya</taxon>
        <taxon>Basidiomycota</taxon>
        <taxon>Agaricomycotina</taxon>
        <taxon>Agaricomycetes</taxon>
        <taxon>Polyporales</taxon>
        <taxon>Phaeolaceae</taxon>
        <taxon>Wolfiporia</taxon>
    </lineage>
</organism>
<reference evidence="1 2" key="1">
    <citation type="journal article" date="2012" name="Science">
        <title>The Paleozoic origin of enzymatic lignin decomposition reconstructed from 31 fungal genomes.</title>
        <authorList>
            <person name="Floudas D."/>
            <person name="Binder M."/>
            <person name="Riley R."/>
            <person name="Barry K."/>
            <person name="Blanchette R.A."/>
            <person name="Henrissat B."/>
            <person name="Martinez A.T."/>
            <person name="Otillar R."/>
            <person name="Spatafora J.W."/>
            <person name="Yadav J.S."/>
            <person name="Aerts A."/>
            <person name="Benoit I."/>
            <person name="Boyd A."/>
            <person name="Carlson A."/>
            <person name="Copeland A."/>
            <person name="Coutinho P.M."/>
            <person name="de Vries R.P."/>
            <person name="Ferreira P."/>
            <person name="Findley K."/>
            <person name="Foster B."/>
            <person name="Gaskell J."/>
            <person name="Glotzer D."/>
            <person name="Gorecki P."/>
            <person name="Heitman J."/>
            <person name="Hesse C."/>
            <person name="Hori C."/>
            <person name="Igarashi K."/>
            <person name="Jurgens J.A."/>
            <person name="Kallen N."/>
            <person name="Kersten P."/>
            <person name="Kohler A."/>
            <person name="Kuees U."/>
            <person name="Kumar T.K.A."/>
            <person name="Kuo A."/>
            <person name="LaButti K."/>
            <person name="Larrondo L.F."/>
            <person name="Lindquist E."/>
            <person name="Ling A."/>
            <person name="Lombard V."/>
            <person name="Lucas S."/>
            <person name="Lundell T."/>
            <person name="Martin R."/>
            <person name="McLaughlin D.J."/>
            <person name="Morgenstern I."/>
            <person name="Morin E."/>
            <person name="Murat C."/>
            <person name="Nagy L.G."/>
            <person name="Nolan M."/>
            <person name="Ohm R.A."/>
            <person name="Patyshakuliyeva A."/>
            <person name="Rokas A."/>
            <person name="Ruiz-Duenas F.J."/>
            <person name="Sabat G."/>
            <person name="Salamov A."/>
            <person name="Samejima M."/>
            <person name="Schmutz J."/>
            <person name="Slot J.C."/>
            <person name="St John F."/>
            <person name="Stenlid J."/>
            <person name="Sun H."/>
            <person name="Sun S."/>
            <person name="Syed K."/>
            <person name="Tsang A."/>
            <person name="Wiebenga A."/>
            <person name="Young D."/>
            <person name="Pisabarro A."/>
            <person name="Eastwood D.C."/>
            <person name="Martin F."/>
            <person name="Cullen D."/>
            <person name="Grigoriev I.V."/>
            <person name="Hibbett D.S."/>
        </authorList>
    </citation>
    <scope>NUCLEOTIDE SEQUENCE [LARGE SCALE GENOMIC DNA]</scope>
    <source>
        <strain evidence="1 2">MD-104</strain>
    </source>
</reference>
<sequence>MGIVGVFYRRLISLRTTSCVLDTRSAEDNAAHPNGYKSQEANNFESIKRHSSAIMWRTPQPQWHGFPASLHYGPVMVSDLSGHGTRRIGNMVHLDVGSSATLAASRTVKHGCHEWLRGASRFSNGIICRDVPMEVLRKGVAETQFPYSPRSDRKYASNLETCISGKAAECTRLISLRCHRMGIEANTIDSVNVIALRWYGGRRNHSGMVFPLLHNCEPTMVGVFQAAMMFVTMFSADGNVRRRISLNFNQNRCAPLEAADSEDGSIVTLDATLHWYNIPPAFCGFCTHWDQCFHLTATSRRHIDESGPKQYDRGSP</sequence>
<evidence type="ECO:0000313" key="1">
    <source>
        <dbReference type="EMBL" id="PCH44141.1"/>
    </source>
</evidence>
<dbReference type="AlphaFoldDB" id="A0A2H3JQE4"/>